<keyword evidence="5 7" id="KW-1133">Transmembrane helix</keyword>
<accession>A0ABP8L814</accession>
<evidence type="ECO:0000256" key="3">
    <source>
        <dbReference type="ARBA" id="ARBA00022475"/>
    </source>
</evidence>
<dbReference type="InterPro" id="IPR051907">
    <property type="entry name" value="DoxX-like_oxidoreductase"/>
</dbReference>
<keyword evidence="6 7" id="KW-0472">Membrane</keyword>
<evidence type="ECO:0000256" key="7">
    <source>
        <dbReference type="SAM" id="Phobius"/>
    </source>
</evidence>
<evidence type="ECO:0000313" key="9">
    <source>
        <dbReference type="Proteomes" id="UP001500552"/>
    </source>
</evidence>
<keyword evidence="4 7" id="KW-0812">Transmembrane</keyword>
<evidence type="ECO:0000256" key="6">
    <source>
        <dbReference type="ARBA" id="ARBA00023136"/>
    </source>
</evidence>
<dbReference type="RefSeq" id="WP_345156283.1">
    <property type="nucleotide sequence ID" value="NZ_BAABHC010000001.1"/>
</dbReference>
<name>A0ABP8L814_9BACT</name>
<dbReference type="Pfam" id="PF07681">
    <property type="entry name" value="DoxX"/>
    <property type="match status" value="1"/>
</dbReference>
<evidence type="ECO:0000313" key="8">
    <source>
        <dbReference type="EMBL" id="GAA4423414.1"/>
    </source>
</evidence>
<dbReference type="InterPro" id="IPR032808">
    <property type="entry name" value="DoxX"/>
</dbReference>
<evidence type="ECO:0000256" key="2">
    <source>
        <dbReference type="ARBA" id="ARBA00006679"/>
    </source>
</evidence>
<dbReference type="EMBL" id="BAABHC010000001">
    <property type="protein sequence ID" value="GAA4423414.1"/>
    <property type="molecule type" value="Genomic_DNA"/>
</dbReference>
<reference evidence="9" key="1">
    <citation type="journal article" date="2019" name="Int. J. Syst. Evol. Microbiol.">
        <title>The Global Catalogue of Microorganisms (GCM) 10K type strain sequencing project: providing services to taxonomists for standard genome sequencing and annotation.</title>
        <authorList>
            <consortium name="The Broad Institute Genomics Platform"/>
            <consortium name="The Broad Institute Genome Sequencing Center for Infectious Disease"/>
            <person name="Wu L."/>
            <person name="Ma J."/>
        </authorList>
    </citation>
    <scope>NUCLEOTIDE SEQUENCE [LARGE SCALE GENOMIC DNA]</scope>
    <source>
        <strain evidence="9">JCM 17926</strain>
    </source>
</reference>
<comment type="subcellular location">
    <subcellularLocation>
        <location evidence="1">Cell membrane</location>
        <topology evidence="1">Multi-pass membrane protein</topology>
    </subcellularLocation>
</comment>
<evidence type="ECO:0000256" key="5">
    <source>
        <dbReference type="ARBA" id="ARBA00022989"/>
    </source>
</evidence>
<dbReference type="PANTHER" id="PTHR33452:SF1">
    <property type="entry name" value="INNER MEMBRANE PROTEIN YPHA-RELATED"/>
    <property type="match status" value="1"/>
</dbReference>
<feature type="transmembrane region" description="Helical" evidence="7">
    <location>
        <begin position="51"/>
        <end position="76"/>
    </location>
</feature>
<feature type="transmembrane region" description="Helical" evidence="7">
    <location>
        <begin position="110"/>
        <end position="130"/>
    </location>
</feature>
<evidence type="ECO:0000256" key="4">
    <source>
        <dbReference type="ARBA" id="ARBA00022692"/>
    </source>
</evidence>
<proteinExistence type="inferred from homology"/>
<comment type="similarity">
    <text evidence="2">Belongs to the DoxX family.</text>
</comment>
<keyword evidence="9" id="KW-1185">Reference proteome</keyword>
<dbReference type="Proteomes" id="UP001500552">
    <property type="component" value="Unassembled WGS sequence"/>
</dbReference>
<dbReference type="PANTHER" id="PTHR33452">
    <property type="entry name" value="OXIDOREDUCTASE CATD-RELATED"/>
    <property type="match status" value="1"/>
</dbReference>
<feature type="transmembrane region" description="Helical" evidence="7">
    <location>
        <begin position="82"/>
        <end position="98"/>
    </location>
</feature>
<comment type="caution">
    <text evidence="8">The sequence shown here is derived from an EMBL/GenBank/DDBJ whole genome shotgun (WGS) entry which is preliminary data.</text>
</comment>
<feature type="transmembrane region" description="Helical" evidence="7">
    <location>
        <begin position="12"/>
        <end position="30"/>
    </location>
</feature>
<sequence length="151" mass="16254">MSKVFSTAYNRSIADIWLFLLRLCVGGFMLTHGYPKLEKLLAGGEIQFFDFMGIGAAASLALAVFAEVICSVLLALGLGTRLASIALAITMGVAAFLRHAEDPFAKKEQALLYLLIFLTLLVFGPGRYSLDSMLGGKPGMKRKGAKARSYA</sequence>
<protein>
    <submittedName>
        <fullName evidence="8">DoxX family protein</fullName>
    </submittedName>
</protein>
<keyword evidence="3" id="KW-1003">Cell membrane</keyword>
<organism evidence="8 9">
    <name type="scientific">Pontibacter saemangeumensis</name>
    <dbReference type="NCBI Taxonomy" id="1084525"/>
    <lineage>
        <taxon>Bacteria</taxon>
        <taxon>Pseudomonadati</taxon>
        <taxon>Bacteroidota</taxon>
        <taxon>Cytophagia</taxon>
        <taxon>Cytophagales</taxon>
        <taxon>Hymenobacteraceae</taxon>
        <taxon>Pontibacter</taxon>
    </lineage>
</organism>
<evidence type="ECO:0000256" key="1">
    <source>
        <dbReference type="ARBA" id="ARBA00004651"/>
    </source>
</evidence>
<gene>
    <name evidence="8" type="ORF">GCM10023188_02180</name>
</gene>